<reference evidence="2 3" key="1">
    <citation type="submission" date="2016-03" db="EMBL/GenBank/DDBJ databases">
        <authorList>
            <person name="Ploux O."/>
        </authorList>
    </citation>
    <scope>NUCLEOTIDE SEQUENCE [LARGE SCALE GENOMIC DNA]</scope>
    <source>
        <strain evidence="2 3">UAMH 11012</strain>
    </source>
</reference>
<keyword evidence="3" id="KW-1185">Reference proteome</keyword>
<evidence type="ECO:0000313" key="3">
    <source>
        <dbReference type="Proteomes" id="UP000184330"/>
    </source>
</evidence>
<dbReference type="PANTHER" id="PTHR35395">
    <property type="entry name" value="DUF6536 DOMAIN-CONTAINING PROTEIN"/>
    <property type="match status" value="1"/>
</dbReference>
<dbReference type="Pfam" id="PF20163">
    <property type="entry name" value="DUF6536"/>
    <property type="match status" value="1"/>
</dbReference>
<organism evidence="2 3">
    <name type="scientific">Phialocephala subalpina</name>
    <dbReference type="NCBI Taxonomy" id="576137"/>
    <lineage>
        <taxon>Eukaryota</taxon>
        <taxon>Fungi</taxon>
        <taxon>Dikarya</taxon>
        <taxon>Ascomycota</taxon>
        <taxon>Pezizomycotina</taxon>
        <taxon>Leotiomycetes</taxon>
        <taxon>Helotiales</taxon>
        <taxon>Mollisiaceae</taxon>
        <taxon>Phialocephala</taxon>
        <taxon>Phialocephala fortinii species complex</taxon>
    </lineage>
</organism>
<evidence type="ECO:0000259" key="1">
    <source>
        <dbReference type="Pfam" id="PF20163"/>
    </source>
</evidence>
<dbReference type="AlphaFoldDB" id="A0A1L7WBT5"/>
<proteinExistence type="predicted"/>
<dbReference type="EMBL" id="FJOG01000001">
    <property type="protein sequence ID" value="CZR50129.1"/>
    <property type="molecule type" value="Genomic_DNA"/>
</dbReference>
<dbReference type="InterPro" id="IPR046623">
    <property type="entry name" value="DUF6536"/>
</dbReference>
<gene>
    <name evidence="2" type="ORF">PAC_00001</name>
</gene>
<protein>
    <recommendedName>
        <fullName evidence="1">DUF6536 domain-containing protein</fullName>
    </recommendedName>
</protein>
<dbReference type="PANTHER" id="PTHR35395:SF1">
    <property type="entry name" value="DUF6536 DOMAIN-CONTAINING PROTEIN"/>
    <property type="match status" value="1"/>
</dbReference>
<name>A0A1L7WBT5_9HELO</name>
<accession>A0A1L7WBT5</accession>
<dbReference type="Proteomes" id="UP000184330">
    <property type="component" value="Unassembled WGS sequence"/>
</dbReference>
<dbReference type="OrthoDB" id="5429634at2759"/>
<evidence type="ECO:0000313" key="2">
    <source>
        <dbReference type="EMBL" id="CZR50129.1"/>
    </source>
</evidence>
<dbReference type="STRING" id="576137.A0A1L7WBT5"/>
<feature type="domain" description="DUF6536" evidence="1">
    <location>
        <begin position="64"/>
        <end position="214"/>
    </location>
</feature>
<sequence>MLLGPLFEMTIFVIDGWTYGMMTVEEASPHRSLLQDEGDAFENIPSIQNSQDPTTFTEWKLTGWKVGVLTCATITGVVCLLNISLTACAVHNHHIADGLSYLYTGSCTDVANISLWIHLAINGMSTLLSASNYTMQVISSPTRRDVDAAHKRSKWLEIGVPSIRNLSSLPLGRVFMWLTLVLSSVPLHLMYNTAVFSTLSANNYNYIVTTENFSNSAPVYNSTAFGVSSEIINIMNETAANLSLVRYEPIDCRVAYNSVFLATIQSEHQLLYGRGFCGALQSELQLVNHDRCYFSKRVEICGHALNSMEVEQPAFANQCLSSKGDIMSGDWPSQGLKMWTPKRQFWLKAASGKRWHTCNLFLCLSWHRYAISSLNAVGTFNLKTIYELGYGTVNPKSLTNRTCPGLINTVIVANLPQAILSFLYMTYNGLFSCVVGADEWSRFAHSRKPLRVTFPKANNVRHIIFLFRTVMPYHFSSSPVFSIGSCRNQYFWL</sequence>